<feature type="region of interest" description="Disordered" evidence="1">
    <location>
        <begin position="56"/>
        <end position="88"/>
    </location>
</feature>
<dbReference type="EMBL" id="JACIEK010000002">
    <property type="protein sequence ID" value="MBB3997853.1"/>
    <property type="molecule type" value="Genomic_DNA"/>
</dbReference>
<reference evidence="2 3" key="1">
    <citation type="submission" date="2020-08" db="EMBL/GenBank/DDBJ databases">
        <title>Genomic Encyclopedia of Type Strains, Phase IV (KMG-IV): sequencing the most valuable type-strain genomes for metagenomic binning, comparative biology and taxonomic classification.</title>
        <authorList>
            <person name="Goeker M."/>
        </authorList>
    </citation>
    <scope>NUCLEOTIDE SEQUENCE [LARGE SCALE GENOMIC DNA]</scope>
    <source>
        <strain evidence="2 3">DSM 102238</strain>
    </source>
</reference>
<proteinExistence type="predicted"/>
<gene>
    <name evidence="2" type="ORF">GGR04_001689</name>
</gene>
<feature type="compositionally biased region" description="Low complexity" evidence="1">
    <location>
        <begin position="75"/>
        <end position="88"/>
    </location>
</feature>
<comment type="caution">
    <text evidence="2">The sequence shown here is derived from an EMBL/GenBank/DDBJ whole genome shotgun (WGS) entry which is preliminary data.</text>
</comment>
<name>A0A7W6EAP8_9HYPH</name>
<keyword evidence="3" id="KW-1185">Reference proteome</keyword>
<protein>
    <submittedName>
        <fullName evidence="2">Uncharacterized protein</fullName>
    </submittedName>
</protein>
<organism evidence="2 3">
    <name type="scientific">Aureimonas pseudogalii</name>
    <dbReference type="NCBI Taxonomy" id="1744844"/>
    <lineage>
        <taxon>Bacteria</taxon>
        <taxon>Pseudomonadati</taxon>
        <taxon>Pseudomonadota</taxon>
        <taxon>Alphaproteobacteria</taxon>
        <taxon>Hyphomicrobiales</taxon>
        <taxon>Aurantimonadaceae</taxon>
        <taxon>Aureimonas</taxon>
    </lineage>
</organism>
<evidence type="ECO:0000313" key="3">
    <source>
        <dbReference type="Proteomes" id="UP000542776"/>
    </source>
</evidence>
<feature type="compositionally biased region" description="Low complexity" evidence="1">
    <location>
        <begin position="57"/>
        <end position="67"/>
    </location>
</feature>
<evidence type="ECO:0000256" key="1">
    <source>
        <dbReference type="SAM" id="MobiDB-lite"/>
    </source>
</evidence>
<sequence length="88" mass="9247">MDEGQTARDRADAQFVPTVKHGDKGSAVSMIAAESRAVNEKTSRLKAMRLARDAAEAETQALAAPKPKTTRKAAAKPASTRAKAKPAS</sequence>
<accession>A0A7W6EAP8</accession>
<dbReference type="AlphaFoldDB" id="A0A7W6EAP8"/>
<dbReference type="RefSeq" id="WP_183199374.1">
    <property type="nucleotide sequence ID" value="NZ_JACIEK010000002.1"/>
</dbReference>
<dbReference type="Proteomes" id="UP000542776">
    <property type="component" value="Unassembled WGS sequence"/>
</dbReference>
<evidence type="ECO:0000313" key="2">
    <source>
        <dbReference type="EMBL" id="MBB3997853.1"/>
    </source>
</evidence>